<evidence type="ECO:0000313" key="4">
    <source>
        <dbReference type="Proteomes" id="UP000646365"/>
    </source>
</evidence>
<protein>
    <submittedName>
        <fullName evidence="3">Homospermidine synthase</fullName>
    </submittedName>
</protein>
<gene>
    <name evidence="3" type="ORF">GCM10011611_23590</name>
</gene>
<dbReference type="EMBL" id="BMJQ01000005">
    <property type="protein sequence ID" value="GGF17121.1"/>
    <property type="molecule type" value="Genomic_DNA"/>
</dbReference>
<accession>A0A8J2YTT5</accession>
<reference evidence="3" key="1">
    <citation type="journal article" date="2014" name="Int. J. Syst. Evol. Microbiol.">
        <title>Complete genome sequence of Corynebacterium casei LMG S-19264T (=DSM 44701T), isolated from a smear-ripened cheese.</title>
        <authorList>
            <consortium name="US DOE Joint Genome Institute (JGI-PGF)"/>
            <person name="Walter F."/>
            <person name="Albersmeier A."/>
            <person name="Kalinowski J."/>
            <person name="Ruckert C."/>
        </authorList>
    </citation>
    <scope>NUCLEOTIDE SEQUENCE</scope>
    <source>
        <strain evidence="3">CGMCC 1.15725</strain>
    </source>
</reference>
<dbReference type="Pfam" id="PF16653">
    <property type="entry name" value="Sacchrp_dh_C"/>
    <property type="match status" value="1"/>
</dbReference>
<evidence type="ECO:0000313" key="3">
    <source>
        <dbReference type="EMBL" id="GGF17121.1"/>
    </source>
</evidence>
<feature type="domain" description="Saccharopine dehydrogenase NADP binding" evidence="1">
    <location>
        <begin position="11"/>
        <end position="154"/>
    </location>
</feature>
<dbReference type="Proteomes" id="UP000646365">
    <property type="component" value="Unassembled WGS sequence"/>
</dbReference>
<proteinExistence type="predicted"/>
<comment type="caution">
    <text evidence="3">The sequence shown here is derived from an EMBL/GenBank/DDBJ whole genome shotgun (WGS) entry which is preliminary data.</text>
</comment>
<dbReference type="RefSeq" id="WP_189045841.1">
    <property type="nucleotide sequence ID" value="NZ_BMJQ01000005.1"/>
</dbReference>
<dbReference type="InterPro" id="IPR032095">
    <property type="entry name" value="Sacchrp_dh-like_C"/>
</dbReference>
<keyword evidence="4" id="KW-1185">Reference proteome</keyword>
<dbReference type="AlphaFoldDB" id="A0A8J2YTT5"/>
<dbReference type="InterPro" id="IPR005097">
    <property type="entry name" value="Sacchrp_dh_NADP-bd"/>
</dbReference>
<dbReference type="Pfam" id="PF03435">
    <property type="entry name" value="Sacchrp_dh_NADP"/>
    <property type="match status" value="1"/>
</dbReference>
<evidence type="ECO:0000259" key="1">
    <source>
        <dbReference type="Pfam" id="PF03435"/>
    </source>
</evidence>
<reference evidence="3" key="2">
    <citation type="submission" date="2020-09" db="EMBL/GenBank/DDBJ databases">
        <authorList>
            <person name="Sun Q."/>
            <person name="Zhou Y."/>
        </authorList>
    </citation>
    <scope>NUCLEOTIDE SEQUENCE</scope>
    <source>
        <strain evidence="3">CGMCC 1.15725</strain>
    </source>
</reference>
<organism evidence="3 4">
    <name type="scientific">Aliidongia dinghuensis</name>
    <dbReference type="NCBI Taxonomy" id="1867774"/>
    <lineage>
        <taxon>Bacteria</taxon>
        <taxon>Pseudomonadati</taxon>
        <taxon>Pseudomonadota</taxon>
        <taxon>Alphaproteobacteria</taxon>
        <taxon>Rhodospirillales</taxon>
        <taxon>Dongiaceae</taxon>
        <taxon>Aliidongia</taxon>
    </lineage>
</organism>
<dbReference type="Gene3D" id="3.30.360.30">
    <property type="entry name" value="homospermidine synthase like"/>
    <property type="match status" value="1"/>
</dbReference>
<dbReference type="Gene3D" id="3.40.50.720">
    <property type="entry name" value="NAD(P)-binding Rossmann-like Domain"/>
    <property type="match status" value="1"/>
</dbReference>
<evidence type="ECO:0000259" key="2">
    <source>
        <dbReference type="Pfam" id="PF16653"/>
    </source>
</evidence>
<dbReference type="InterPro" id="IPR023181">
    <property type="entry name" value="Homospermid_syn-like_C"/>
</dbReference>
<sequence>MVEKVAFAGRILMLGFGSVGQCTLPVIPRHFDMPVERISVIDADDHEAQFAPFEAMGMRYLRVCLTPENLEGMLAQHAGPGDLIINLTAGVDAISIMDWCQHRGVLYVDTSLEPWAELYEDASLPPWKRTHYESHEVTRARARSHWRPDGPTCIVTHGANPGMVNHFVKEALLTIAERTGTQPASSPKTRAEWAALAQGTGTKVIHIAERDTQRSSIAKHPDEFVNTWSVLGYWGEAYYPAELGWGSHEKMLPPKAQHFTHGPGNCIYMLQPGGQTLVRSWVPDGGPIYGFVISHSESVTLSDYFTAYDNGRPVYRPTVHYAYHPTTDAIASLRELMMRDWQPVEQERIMQDDIVDGMDELGVLLMGHGLGAYWYGSQLSIQEAREIIPGQNATAVQVVAGVISAAVWAARNPRRGYCEPEALPHDEILAIARPYLGPMVGVESDWTPLKDRTTMFPEPWLDRTDPWQFSNFLLRT</sequence>
<name>A0A8J2YTT5_9PROT</name>
<feature type="domain" description="Saccharopine dehydrogenase-like C-terminal" evidence="2">
    <location>
        <begin position="158"/>
        <end position="440"/>
    </location>
</feature>